<protein>
    <recommendedName>
        <fullName evidence="3">Single-stranded DNA-binding protein</fullName>
    </recommendedName>
</protein>
<accession>A0ABV8QBC1</accession>
<dbReference type="EMBL" id="JBHSCN010000006">
    <property type="protein sequence ID" value="MFC4244746.1"/>
    <property type="molecule type" value="Genomic_DNA"/>
</dbReference>
<evidence type="ECO:0000313" key="1">
    <source>
        <dbReference type="EMBL" id="MFC4244746.1"/>
    </source>
</evidence>
<dbReference type="RefSeq" id="WP_390230774.1">
    <property type="nucleotide sequence ID" value="NZ_JBHSCN010000006.1"/>
</dbReference>
<organism evidence="1 2">
    <name type="scientific">Gryllotalpicola reticulitermitis</name>
    <dbReference type="NCBI Taxonomy" id="1184153"/>
    <lineage>
        <taxon>Bacteria</taxon>
        <taxon>Bacillati</taxon>
        <taxon>Actinomycetota</taxon>
        <taxon>Actinomycetes</taxon>
        <taxon>Micrococcales</taxon>
        <taxon>Microbacteriaceae</taxon>
        <taxon>Gryllotalpicola</taxon>
    </lineage>
</organism>
<reference evidence="2" key="1">
    <citation type="journal article" date="2019" name="Int. J. Syst. Evol. Microbiol.">
        <title>The Global Catalogue of Microorganisms (GCM) 10K type strain sequencing project: providing services to taxonomists for standard genome sequencing and annotation.</title>
        <authorList>
            <consortium name="The Broad Institute Genomics Platform"/>
            <consortium name="The Broad Institute Genome Sequencing Center for Infectious Disease"/>
            <person name="Wu L."/>
            <person name="Ma J."/>
        </authorList>
    </citation>
    <scope>NUCLEOTIDE SEQUENCE [LARGE SCALE GENOMIC DNA]</scope>
    <source>
        <strain evidence="2">CGMCC 1.10363</strain>
    </source>
</reference>
<keyword evidence="2" id="KW-1185">Reference proteome</keyword>
<evidence type="ECO:0008006" key="3">
    <source>
        <dbReference type="Google" id="ProtNLM"/>
    </source>
</evidence>
<gene>
    <name evidence="1" type="ORF">ACFOYW_15335</name>
</gene>
<evidence type="ECO:0000313" key="2">
    <source>
        <dbReference type="Proteomes" id="UP001595900"/>
    </source>
</evidence>
<name>A0ABV8QBC1_9MICO</name>
<proteinExistence type="predicted"/>
<sequence>MAIATRTRPEMLIFGVLNRTRAIQARQADDSGRRPYYGESLEVETAGGGVQVNAWERDLPHPGEVGGGFSVGQVVAIVVTVTESRQNGADLSFVRFADADDVRQVAEAAGVKAA</sequence>
<dbReference type="Proteomes" id="UP001595900">
    <property type="component" value="Unassembled WGS sequence"/>
</dbReference>
<comment type="caution">
    <text evidence="1">The sequence shown here is derived from an EMBL/GenBank/DDBJ whole genome shotgun (WGS) entry which is preliminary data.</text>
</comment>